<dbReference type="OrthoDB" id="5428211at2"/>
<organism evidence="12 13">
    <name type="scientific">Desulfocapsa sulfexigens (strain DSM 10523 / SB164P1)</name>
    <dbReference type="NCBI Taxonomy" id="1167006"/>
    <lineage>
        <taxon>Bacteria</taxon>
        <taxon>Pseudomonadati</taxon>
        <taxon>Thermodesulfobacteriota</taxon>
        <taxon>Desulfobulbia</taxon>
        <taxon>Desulfobulbales</taxon>
        <taxon>Desulfocapsaceae</taxon>
        <taxon>Desulfocapsa</taxon>
    </lineage>
</organism>
<dbReference type="InterPro" id="IPR036280">
    <property type="entry name" value="Multihaem_cyt_sf"/>
</dbReference>
<keyword evidence="9" id="KW-0408">Iron</keyword>
<protein>
    <recommendedName>
        <fullName evidence="3">nitrite reductase (cytochrome; ammonia-forming)</fullName>
        <ecNumber evidence="3">1.7.2.2</ecNumber>
    </recommendedName>
</protein>
<feature type="domain" description="Doubled CXXCH motif" evidence="11">
    <location>
        <begin position="242"/>
        <end position="279"/>
    </location>
</feature>
<evidence type="ECO:0000256" key="10">
    <source>
        <dbReference type="ARBA" id="ARBA00049131"/>
    </source>
</evidence>
<dbReference type="GO" id="GO:0020037">
    <property type="term" value="F:heme binding"/>
    <property type="evidence" value="ECO:0007669"/>
    <property type="project" value="TreeGrafter"/>
</dbReference>
<evidence type="ECO:0000313" key="12">
    <source>
        <dbReference type="EMBL" id="AGF77147.1"/>
    </source>
</evidence>
<keyword evidence="8" id="KW-0560">Oxidoreductase</keyword>
<evidence type="ECO:0000256" key="3">
    <source>
        <dbReference type="ARBA" id="ARBA00011887"/>
    </source>
</evidence>
<dbReference type="PATRIC" id="fig|1167006.5.peg.647"/>
<evidence type="ECO:0000256" key="8">
    <source>
        <dbReference type="ARBA" id="ARBA00023002"/>
    </source>
</evidence>
<dbReference type="EC" id="1.7.2.2" evidence="3"/>
<dbReference type="InterPro" id="IPR003321">
    <property type="entry name" value="Cyt_c552"/>
</dbReference>
<dbReference type="GO" id="GO:0042279">
    <property type="term" value="F:nitrite reductase (cytochrome, ammonia-forming) activity"/>
    <property type="evidence" value="ECO:0007669"/>
    <property type="project" value="UniProtKB-EC"/>
</dbReference>
<dbReference type="InterPro" id="IPR010177">
    <property type="entry name" value="Paired_CXXCH_1"/>
</dbReference>
<dbReference type="EMBL" id="CP003985">
    <property type="protein sequence ID" value="AGF77147.1"/>
    <property type="molecule type" value="Genomic_DNA"/>
</dbReference>
<name>M1P633_DESSD</name>
<keyword evidence="6" id="KW-0732">Signal</keyword>
<evidence type="ECO:0000256" key="2">
    <source>
        <dbReference type="ARBA" id="ARBA00009288"/>
    </source>
</evidence>
<evidence type="ECO:0000256" key="6">
    <source>
        <dbReference type="ARBA" id="ARBA00022729"/>
    </source>
</evidence>
<evidence type="ECO:0000256" key="7">
    <source>
        <dbReference type="ARBA" id="ARBA00022837"/>
    </source>
</evidence>
<evidence type="ECO:0000313" key="13">
    <source>
        <dbReference type="Proteomes" id="UP000011721"/>
    </source>
</evidence>
<evidence type="ECO:0000256" key="5">
    <source>
        <dbReference type="ARBA" id="ARBA00022723"/>
    </source>
</evidence>
<reference evidence="13" key="1">
    <citation type="journal article" date="2013" name="Stand. Genomic Sci.">
        <title>Complete genome sequence of Desulfocapsa sulfexigens, a marine deltaproteobacterium specialized in disproportionating inorganic sulfur compounds.</title>
        <authorList>
            <person name="Finster K.W."/>
            <person name="Kjeldsen K.U."/>
            <person name="Kube M."/>
            <person name="Reinhardt R."/>
            <person name="Mussmann M."/>
            <person name="Amann R."/>
            <person name="Schreiber L."/>
        </authorList>
    </citation>
    <scope>NUCLEOTIDE SEQUENCE [LARGE SCALE GENOMIC DNA]</scope>
    <source>
        <strain evidence="13">DSM 10523 / SB164P1</strain>
    </source>
</reference>
<keyword evidence="4" id="KW-0349">Heme</keyword>
<dbReference type="HOGENOM" id="CLU_017029_0_0_7"/>
<keyword evidence="7" id="KW-0106">Calcium</keyword>
<feature type="domain" description="Doubled CXXCH motif" evidence="11">
    <location>
        <begin position="429"/>
        <end position="479"/>
    </location>
</feature>
<keyword evidence="5" id="KW-0479">Metal-binding</keyword>
<dbReference type="STRING" id="1167006.UWK_00566"/>
<dbReference type="GO" id="GO:0046872">
    <property type="term" value="F:metal ion binding"/>
    <property type="evidence" value="ECO:0007669"/>
    <property type="project" value="UniProtKB-KW"/>
</dbReference>
<comment type="similarity">
    <text evidence="2">Belongs to the cytochrome c-552 family.</text>
</comment>
<dbReference type="PANTHER" id="PTHR30633">
    <property type="entry name" value="CYTOCHROME C-552 RESPIRATORY NITRITE REDUCTASE"/>
    <property type="match status" value="1"/>
</dbReference>
<dbReference type="Proteomes" id="UP000011721">
    <property type="component" value="Chromosome"/>
</dbReference>
<feature type="domain" description="Doubled CXXCH motif" evidence="11">
    <location>
        <begin position="179"/>
        <end position="211"/>
    </location>
</feature>
<gene>
    <name evidence="12" type="ordered locus">UWK_00566</name>
</gene>
<dbReference type="AlphaFoldDB" id="M1P633"/>
<keyword evidence="13" id="KW-1185">Reference proteome</keyword>
<dbReference type="GO" id="GO:0019645">
    <property type="term" value="P:anaerobic electron transport chain"/>
    <property type="evidence" value="ECO:0007669"/>
    <property type="project" value="TreeGrafter"/>
</dbReference>
<sequence>MKKIHICVLITGLLLGYETTSQSASIVISKHNLSISGPGEVKSTTESRICVFCHTPHNAHRDIPYLWNRSDQTTNYTPYQSSTMYAAIGQPTGASKLCLSCHDGTIALGAVLSQATEIPFAGGFRTLPNTRPSYLGTDLSDDHPISFSYQTSIDQGNSELAVTNALPTEISLDDGGQLQCTACHDPHDNTWGNFLVMSNQFSALCTGCHIKNGWVNSTHAVSTAQWNGQDVDPWPNTEYTSVAQNGCENCHRPHSAGRHQRLLKREFEEDNCLVCHNSNVAPLSIEAELVKSYTHPVGNYTGIHDAAEDFSTNSVANHVECEDCHNPHTVTGTSAVAPSVSGRNSGVLGVDSGGQQITSADNLYEICFKCHADNNVITTPAITRQIDQLNTRLEFSLGNPSFHPVMQATGSTDVPSLLPPYTSSSIIYCTDCHGSDNPDGAQGPHGSNNEHLLVANYTTVDNTIESPDAYALCYRCHDRDIILAPLQSAFRLHFKHIQQENAPCSVCHDAHGINASQGSASQNRALINFDTTVVTPNSAGDLYFSGDDLTQNKCALTCHGVDHEPRAYSRN</sequence>
<evidence type="ECO:0000256" key="1">
    <source>
        <dbReference type="ARBA" id="ARBA00004196"/>
    </source>
</evidence>
<comment type="catalytic activity">
    <reaction evidence="10">
        <text>6 Fe(III)-[cytochrome c] + NH4(+) + 2 H2O = 6 Fe(II)-[cytochrome c] + nitrite + 8 H(+)</text>
        <dbReference type="Rhea" id="RHEA:13089"/>
        <dbReference type="Rhea" id="RHEA-COMP:10350"/>
        <dbReference type="Rhea" id="RHEA-COMP:14399"/>
        <dbReference type="ChEBI" id="CHEBI:15377"/>
        <dbReference type="ChEBI" id="CHEBI:15378"/>
        <dbReference type="ChEBI" id="CHEBI:16301"/>
        <dbReference type="ChEBI" id="CHEBI:28938"/>
        <dbReference type="ChEBI" id="CHEBI:29033"/>
        <dbReference type="ChEBI" id="CHEBI:29034"/>
        <dbReference type="EC" id="1.7.2.2"/>
    </reaction>
</comment>
<dbReference type="eggNOG" id="COG3303">
    <property type="taxonomic scope" value="Bacteria"/>
</dbReference>
<dbReference type="KEGG" id="dsf:UWK_00566"/>
<comment type="subcellular location">
    <subcellularLocation>
        <location evidence="1">Cell envelope</location>
    </subcellularLocation>
</comment>
<evidence type="ECO:0000256" key="4">
    <source>
        <dbReference type="ARBA" id="ARBA00022617"/>
    </source>
</evidence>
<dbReference type="Gene3D" id="1.10.1130.10">
    <property type="entry name" value="Flavocytochrome C3, Chain A"/>
    <property type="match status" value="1"/>
</dbReference>
<dbReference type="GO" id="GO:0030288">
    <property type="term" value="C:outer membrane-bounded periplasmic space"/>
    <property type="evidence" value="ECO:0007669"/>
    <property type="project" value="TreeGrafter"/>
</dbReference>
<proteinExistence type="inferred from homology"/>
<dbReference type="PANTHER" id="PTHR30633:SF0">
    <property type="entry name" value="CYTOCHROME C-552"/>
    <property type="match status" value="1"/>
</dbReference>
<dbReference type="SUPFAM" id="SSF48695">
    <property type="entry name" value="Multiheme cytochromes"/>
    <property type="match status" value="2"/>
</dbReference>
<dbReference type="Pfam" id="PF09699">
    <property type="entry name" value="Paired_CXXCH_1"/>
    <property type="match status" value="3"/>
</dbReference>
<evidence type="ECO:0000256" key="9">
    <source>
        <dbReference type="ARBA" id="ARBA00023004"/>
    </source>
</evidence>
<dbReference type="RefSeq" id="WP_015402845.1">
    <property type="nucleotide sequence ID" value="NC_020304.1"/>
</dbReference>
<evidence type="ECO:0000259" key="11">
    <source>
        <dbReference type="Pfam" id="PF09699"/>
    </source>
</evidence>
<dbReference type="NCBIfam" id="TIGR01905">
    <property type="entry name" value="paired_CXXCH_1"/>
    <property type="match status" value="2"/>
</dbReference>
<accession>M1P633</accession>